<gene>
    <name evidence="1" type="ORF">C2845_PM18G05950</name>
</gene>
<evidence type="ECO:0000313" key="1">
    <source>
        <dbReference type="EMBL" id="RLM58864.1"/>
    </source>
</evidence>
<reference evidence="2" key="1">
    <citation type="journal article" date="2019" name="Nat. Commun.">
        <title>The genome of broomcorn millet.</title>
        <authorList>
            <person name="Zou C."/>
            <person name="Miki D."/>
            <person name="Li D."/>
            <person name="Tang Q."/>
            <person name="Xiao L."/>
            <person name="Rajput S."/>
            <person name="Deng P."/>
            <person name="Jia W."/>
            <person name="Huang R."/>
            <person name="Zhang M."/>
            <person name="Sun Y."/>
            <person name="Hu J."/>
            <person name="Fu X."/>
            <person name="Schnable P.S."/>
            <person name="Li F."/>
            <person name="Zhang H."/>
            <person name="Feng B."/>
            <person name="Zhu X."/>
            <person name="Liu R."/>
            <person name="Schnable J.C."/>
            <person name="Zhu J.-K."/>
            <person name="Zhang H."/>
        </authorList>
    </citation>
    <scope>NUCLEOTIDE SEQUENCE [LARGE SCALE GENOMIC DNA]</scope>
</reference>
<sequence>MEGILGSAVVQEAISRVSSVIFSKHDEKASRKHNIERLEMAHTELELAMERSGKLPITDVSLLRRRKILKRAFEECGDVLHRCKQQAQEDEEIERGLAPTDSSFPKRIARATKSSIAYLLTMGKDDLSCSDVGSTSIMTHRQPPLEVTVGYVPHIKNEVQQESYATEIVGDNEERIDDVSMQQVAETAKSNAINCFSSQPELTGYGMLWKSKHGGAGFMVQKQSFERARAPKTQCWYLNRIKGSKRR</sequence>
<name>A0A3L6PJ00_PANMI</name>
<comment type="caution">
    <text evidence="1">The sequence shown here is derived from an EMBL/GenBank/DDBJ whole genome shotgun (WGS) entry which is preliminary data.</text>
</comment>
<accession>A0A3L6PJ00</accession>
<dbReference type="AlphaFoldDB" id="A0A3L6PJ00"/>
<dbReference type="OrthoDB" id="655353at2759"/>
<dbReference type="Proteomes" id="UP000275267">
    <property type="component" value="Unassembled WGS sequence"/>
</dbReference>
<evidence type="ECO:0000313" key="2">
    <source>
        <dbReference type="Proteomes" id="UP000275267"/>
    </source>
</evidence>
<organism evidence="1 2">
    <name type="scientific">Panicum miliaceum</name>
    <name type="common">Proso millet</name>
    <name type="synonym">Broomcorn millet</name>
    <dbReference type="NCBI Taxonomy" id="4540"/>
    <lineage>
        <taxon>Eukaryota</taxon>
        <taxon>Viridiplantae</taxon>
        <taxon>Streptophyta</taxon>
        <taxon>Embryophyta</taxon>
        <taxon>Tracheophyta</taxon>
        <taxon>Spermatophyta</taxon>
        <taxon>Magnoliopsida</taxon>
        <taxon>Liliopsida</taxon>
        <taxon>Poales</taxon>
        <taxon>Poaceae</taxon>
        <taxon>PACMAD clade</taxon>
        <taxon>Panicoideae</taxon>
        <taxon>Panicodae</taxon>
        <taxon>Paniceae</taxon>
        <taxon>Panicinae</taxon>
        <taxon>Panicum</taxon>
        <taxon>Panicum sect. Panicum</taxon>
    </lineage>
</organism>
<dbReference type="PANTHER" id="PTHR33377">
    <property type="entry name" value="OS10G0134700 PROTEIN-RELATED"/>
    <property type="match status" value="1"/>
</dbReference>
<dbReference type="PANTHER" id="PTHR33377:SF4">
    <property type="entry name" value="OS07G0285800 PROTEIN"/>
    <property type="match status" value="1"/>
</dbReference>
<protein>
    <submittedName>
        <fullName evidence="1">Uncharacterized protein</fullName>
    </submittedName>
</protein>
<proteinExistence type="predicted"/>
<keyword evidence="2" id="KW-1185">Reference proteome</keyword>
<dbReference type="EMBL" id="PQIB02000017">
    <property type="protein sequence ID" value="RLM58864.1"/>
    <property type="molecule type" value="Genomic_DNA"/>
</dbReference>